<feature type="domain" description="BAAT/Acyl-CoA thioester hydrolase C-terminal" evidence="1">
    <location>
        <begin position="72"/>
        <end position="163"/>
    </location>
</feature>
<comment type="caution">
    <text evidence="2">The sequence shown here is derived from an EMBL/GenBank/DDBJ whole genome shotgun (WGS) entry which is preliminary data.</text>
</comment>
<dbReference type="InterPro" id="IPR029058">
    <property type="entry name" value="AB_hydrolase_fold"/>
</dbReference>
<evidence type="ECO:0000313" key="3">
    <source>
        <dbReference type="Proteomes" id="UP001469553"/>
    </source>
</evidence>
<organism evidence="2 3">
    <name type="scientific">Ameca splendens</name>
    <dbReference type="NCBI Taxonomy" id="208324"/>
    <lineage>
        <taxon>Eukaryota</taxon>
        <taxon>Metazoa</taxon>
        <taxon>Chordata</taxon>
        <taxon>Craniata</taxon>
        <taxon>Vertebrata</taxon>
        <taxon>Euteleostomi</taxon>
        <taxon>Actinopterygii</taxon>
        <taxon>Neopterygii</taxon>
        <taxon>Teleostei</taxon>
        <taxon>Neoteleostei</taxon>
        <taxon>Acanthomorphata</taxon>
        <taxon>Ovalentaria</taxon>
        <taxon>Atherinomorphae</taxon>
        <taxon>Cyprinodontiformes</taxon>
        <taxon>Goodeidae</taxon>
        <taxon>Ameca</taxon>
    </lineage>
</organism>
<name>A0ABV0Z4V1_9TELE</name>
<dbReference type="PANTHER" id="PTHR10824">
    <property type="entry name" value="ACYL-COENZYME A THIOESTERASE-RELATED"/>
    <property type="match status" value="1"/>
</dbReference>
<feature type="non-terminal residue" evidence="2">
    <location>
        <position position="181"/>
    </location>
</feature>
<evidence type="ECO:0000313" key="2">
    <source>
        <dbReference type="EMBL" id="MEQ2301224.1"/>
    </source>
</evidence>
<proteinExistence type="predicted"/>
<keyword evidence="3" id="KW-1185">Reference proteome</keyword>
<reference evidence="2 3" key="1">
    <citation type="submission" date="2021-06" db="EMBL/GenBank/DDBJ databases">
        <authorList>
            <person name="Palmer J.M."/>
        </authorList>
    </citation>
    <scope>NUCLEOTIDE SEQUENCE [LARGE SCALE GENOMIC DNA]</scope>
    <source>
        <strain evidence="2 3">AS_MEX2019</strain>
        <tissue evidence="2">Muscle</tissue>
    </source>
</reference>
<protein>
    <recommendedName>
        <fullName evidence="1">BAAT/Acyl-CoA thioester hydrolase C-terminal domain-containing protein</fullName>
    </recommendedName>
</protein>
<dbReference type="EMBL" id="JAHRIP010051661">
    <property type="protein sequence ID" value="MEQ2301224.1"/>
    <property type="molecule type" value="Genomic_DNA"/>
</dbReference>
<dbReference type="InterPro" id="IPR014940">
    <property type="entry name" value="BAAT_C"/>
</dbReference>
<evidence type="ECO:0000259" key="1">
    <source>
        <dbReference type="Pfam" id="PF08840"/>
    </source>
</evidence>
<dbReference type="SUPFAM" id="SSF53474">
    <property type="entry name" value="alpha/beta-Hydrolases"/>
    <property type="match status" value="1"/>
</dbReference>
<dbReference type="Proteomes" id="UP001469553">
    <property type="component" value="Unassembled WGS sequence"/>
</dbReference>
<dbReference type="Pfam" id="PF08840">
    <property type="entry name" value="BAAT_C"/>
    <property type="match status" value="1"/>
</dbReference>
<gene>
    <name evidence="2" type="ORF">AMECASPLE_033721</name>
</gene>
<dbReference type="PANTHER" id="PTHR10824:SF36">
    <property type="entry name" value="ACYL-COA THIOESTERASE 17-RELATED"/>
    <property type="match status" value="1"/>
</dbReference>
<sequence>MFCVLVVVVSEDLSFGGTNSGKEPMGLLWRRCPVPGSCSGLSNANYYACEKGLSGIQLLMTKKSGKIRLDENKYEIWRDTGLALMEDVPYKVDMGKIRSPVLLVGGCDDQNWPVLETTDRMAQVIEASGKTHLLYRLEYPNTGHLIEPPFSPHFRATNLTLHGTKDKGAKVFHRFIYGTCQ</sequence>
<accession>A0ABV0Z4V1</accession>
<dbReference type="Gene3D" id="3.40.50.1820">
    <property type="entry name" value="alpha/beta hydrolase"/>
    <property type="match status" value="1"/>
</dbReference>